<sequence length="107" mass="12353">MGTSQNLVLENLCAIKPDIGRMDAKLVEVNSRLLSEGYDHPTTSGPWGLSAAHLAKARRRIELRTQVDFEKKLYSKFCHNEFDTPLSFSTKFLWLIFNAPRWKYHQA</sequence>
<dbReference type="Proteomes" id="UP000249396">
    <property type="component" value="Unassembled WGS sequence"/>
</dbReference>
<organism evidence="1 2">
    <name type="scientific">Candidatus Methylumidiphilus alinenensis</name>
    <dbReference type="NCBI Taxonomy" id="2202197"/>
    <lineage>
        <taxon>Bacteria</taxon>
        <taxon>Pseudomonadati</taxon>
        <taxon>Pseudomonadota</taxon>
        <taxon>Gammaproteobacteria</taxon>
        <taxon>Methylococcales</taxon>
        <taxon>Candidatus Methylumidiphilus</taxon>
    </lineage>
</organism>
<evidence type="ECO:0000313" key="2">
    <source>
        <dbReference type="Proteomes" id="UP000249396"/>
    </source>
</evidence>
<protein>
    <submittedName>
        <fullName evidence="1">Uncharacterized protein</fullName>
    </submittedName>
</protein>
<gene>
    <name evidence="1" type="ORF">DM484_04310</name>
</gene>
<evidence type="ECO:0000313" key="1">
    <source>
        <dbReference type="EMBL" id="PZN83397.1"/>
    </source>
</evidence>
<dbReference type="EMBL" id="QJPH01000187">
    <property type="protein sequence ID" value="PZN83397.1"/>
    <property type="molecule type" value="Genomic_DNA"/>
</dbReference>
<name>A0A2W4TM12_9GAMM</name>
<dbReference type="AlphaFoldDB" id="A0A2W4TM12"/>
<accession>A0A2W4TM12</accession>
<reference evidence="1 2" key="1">
    <citation type="journal article" date="2018" name="Aquat. Microb. Ecol.">
        <title>Gammaproteobacterial methanotrophs dominate.</title>
        <authorList>
            <person name="Rissanen A.J."/>
            <person name="Saarenheimo J."/>
            <person name="Tiirola M."/>
            <person name="Peura S."/>
            <person name="Aalto S.L."/>
            <person name="Karvinen A."/>
            <person name="Nykanen H."/>
        </authorList>
    </citation>
    <scope>NUCLEOTIDE SEQUENCE [LARGE SCALE GENOMIC DNA]</scope>
    <source>
        <strain evidence="1">AMbin10</strain>
    </source>
</reference>
<proteinExistence type="predicted"/>
<comment type="caution">
    <text evidence="1">The sequence shown here is derived from an EMBL/GenBank/DDBJ whole genome shotgun (WGS) entry which is preliminary data.</text>
</comment>